<feature type="domain" description="ABM" evidence="1">
    <location>
        <begin position="2"/>
        <end position="91"/>
    </location>
</feature>
<evidence type="ECO:0000259" key="1">
    <source>
        <dbReference type="PROSITE" id="PS51725"/>
    </source>
</evidence>
<accession>A0AAE4R196</accession>
<dbReference type="InterPro" id="IPR007138">
    <property type="entry name" value="ABM_dom"/>
</dbReference>
<dbReference type="PANTHER" id="PTHR34474:SF2">
    <property type="entry name" value="SIGNAL TRANSDUCTION PROTEIN TRAP"/>
    <property type="match status" value="1"/>
</dbReference>
<comment type="caution">
    <text evidence="3">The sequence shown here is derived from an EMBL/GenBank/DDBJ whole genome shotgun (WGS) entry which is preliminary data.</text>
</comment>
<evidence type="ECO:0000313" key="2">
    <source>
        <dbReference type="EMBL" id="MDV6310212.1"/>
    </source>
</evidence>
<dbReference type="PROSITE" id="PS51725">
    <property type="entry name" value="ABM"/>
    <property type="match status" value="1"/>
</dbReference>
<dbReference type="GO" id="GO:0004497">
    <property type="term" value="F:monooxygenase activity"/>
    <property type="evidence" value="ECO:0007669"/>
    <property type="project" value="UniProtKB-KW"/>
</dbReference>
<dbReference type="Gene3D" id="3.30.70.100">
    <property type="match status" value="1"/>
</dbReference>
<dbReference type="SUPFAM" id="SSF54909">
    <property type="entry name" value="Dimeric alpha+beta barrel"/>
    <property type="match status" value="1"/>
</dbReference>
<dbReference type="EMBL" id="JAWLKH010000004">
    <property type="protein sequence ID" value="MDV6311379.1"/>
    <property type="molecule type" value="Genomic_DNA"/>
</dbReference>
<dbReference type="InterPro" id="IPR050404">
    <property type="entry name" value="Heme-degrading_MO"/>
</dbReference>
<protein>
    <submittedName>
        <fullName evidence="3">Antibiotic biosynthesis monooxygenase</fullName>
        <ecNumber evidence="3">1.14.-.-</ecNumber>
    </submittedName>
</protein>
<reference evidence="3 4" key="1">
    <citation type="submission" date="2023-10" db="EMBL/GenBank/DDBJ databases">
        <title>Development of a sustainable strategy for remediation of hydrocarbon-contaminated territories based on the waste exchange concept.</title>
        <authorList>
            <person name="Krivoruchko A."/>
        </authorList>
    </citation>
    <scope>NUCLEOTIDE SEQUENCE</scope>
    <source>
        <strain evidence="2 4">IEGM 1266</strain>
        <strain evidence="3">IEGM 1279</strain>
    </source>
</reference>
<dbReference type="Proteomes" id="UP001185779">
    <property type="component" value="Unassembled WGS sequence"/>
</dbReference>
<keyword evidence="3" id="KW-0503">Monooxygenase</keyword>
<dbReference type="PANTHER" id="PTHR34474">
    <property type="entry name" value="SIGNAL TRANSDUCTION PROTEIN TRAP"/>
    <property type="match status" value="1"/>
</dbReference>
<dbReference type="AlphaFoldDB" id="A0AAE4R196"/>
<name>A0AAE4R196_9ACTN</name>
<dbReference type="EMBL" id="JAWLKI010000051">
    <property type="protein sequence ID" value="MDV6310212.1"/>
    <property type="molecule type" value="Genomic_DNA"/>
</dbReference>
<organism evidence="3 5">
    <name type="scientific">Gordonia amicalis</name>
    <dbReference type="NCBI Taxonomy" id="89053"/>
    <lineage>
        <taxon>Bacteria</taxon>
        <taxon>Bacillati</taxon>
        <taxon>Actinomycetota</taxon>
        <taxon>Actinomycetes</taxon>
        <taxon>Mycobacteriales</taxon>
        <taxon>Gordoniaceae</taxon>
        <taxon>Gordonia</taxon>
    </lineage>
</organism>
<evidence type="ECO:0000313" key="3">
    <source>
        <dbReference type="EMBL" id="MDV6311379.1"/>
    </source>
</evidence>
<keyword evidence="3" id="KW-0560">Oxidoreductase</keyword>
<dbReference type="Pfam" id="PF03992">
    <property type="entry name" value="ABM"/>
    <property type="match status" value="1"/>
</dbReference>
<evidence type="ECO:0000313" key="4">
    <source>
        <dbReference type="Proteomes" id="UP001185779"/>
    </source>
</evidence>
<dbReference type="GeneID" id="77169996"/>
<sequence>MFVITNRIDVTENAEAFEKAFSESMRSTLKGVPGLQRATLMRPEADGLPYVSTMEFDAREDFLAWLKSDSFRASHSDKQAPGMQAPSAVEQHTLIETFTA</sequence>
<evidence type="ECO:0000313" key="5">
    <source>
        <dbReference type="Proteomes" id="UP001185922"/>
    </source>
</evidence>
<gene>
    <name evidence="2" type="ORF">R3P94_23420</name>
    <name evidence="3" type="ORF">R3Q15_05635</name>
</gene>
<dbReference type="Proteomes" id="UP001185922">
    <property type="component" value="Unassembled WGS sequence"/>
</dbReference>
<proteinExistence type="predicted"/>
<dbReference type="RefSeq" id="WP_006437654.1">
    <property type="nucleotide sequence ID" value="NZ_CP091855.1"/>
</dbReference>
<dbReference type="EC" id="1.14.-.-" evidence="3"/>
<dbReference type="InterPro" id="IPR011008">
    <property type="entry name" value="Dimeric_a/b-barrel"/>
</dbReference>
<keyword evidence="4" id="KW-1185">Reference proteome</keyword>